<evidence type="ECO:0000313" key="9">
    <source>
        <dbReference type="Proteomes" id="UP000256661"/>
    </source>
</evidence>
<comment type="similarity">
    <text evidence="1">Belongs to the sigma-70 factor family. ECF subfamily.</text>
</comment>
<dbReference type="SUPFAM" id="SSF53300">
    <property type="entry name" value="vWA-like"/>
    <property type="match status" value="1"/>
</dbReference>
<dbReference type="Proteomes" id="UP000256661">
    <property type="component" value="Unassembled WGS sequence"/>
</dbReference>
<organism evidence="8 9">
    <name type="scientific">Thermomonospora umbrina</name>
    <dbReference type="NCBI Taxonomy" id="111806"/>
    <lineage>
        <taxon>Bacteria</taxon>
        <taxon>Bacillati</taxon>
        <taxon>Actinomycetota</taxon>
        <taxon>Actinomycetes</taxon>
        <taxon>Streptosporangiales</taxon>
        <taxon>Thermomonosporaceae</taxon>
        <taxon>Thermomonospora</taxon>
    </lineage>
</organism>
<evidence type="ECO:0000259" key="7">
    <source>
        <dbReference type="PROSITE" id="PS50234"/>
    </source>
</evidence>
<evidence type="ECO:0000313" key="8">
    <source>
        <dbReference type="EMBL" id="REE97468.1"/>
    </source>
</evidence>
<dbReference type="InterPro" id="IPR036465">
    <property type="entry name" value="vWFA_dom_sf"/>
</dbReference>
<feature type="compositionally biased region" description="Pro residues" evidence="6">
    <location>
        <begin position="40"/>
        <end position="49"/>
    </location>
</feature>
<dbReference type="EMBL" id="QTTT01000001">
    <property type="protein sequence ID" value="REE97468.1"/>
    <property type="molecule type" value="Genomic_DNA"/>
</dbReference>
<dbReference type="InterPro" id="IPR047738">
    <property type="entry name" value="SAV_2336-like_N"/>
</dbReference>
<comment type="caution">
    <text evidence="8">The sequence shown here is derived from an EMBL/GenBank/DDBJ whole genome shotgun (WGS) entry which is preliminary data.</text>
</comment>
<dbReference type="PANTHER" id="PTHR43133">
    <property type="entry name" value="RNA POLYMERASE ECF-TYPE SIGMA FACTO"/>
    <property type="match status" value="1"/>
</dbReference>
<feature type="compositionally biased region" description="Basic and acidic residues" evidence="6">
    <location>
        <begin position="30"/>
        <end position="39"/>
    </location>
</feature>
<evidence type="ECO:0000256" key="4">
    <source>
        <dbReference type="ARBA" id="ARBA00023125"/>
    </source>
</evidence>
<keyword evidence="5" id="KW-0804">Transcription</keyword>
<dbReference type="InterPro" id="IPR003593">
    <property type="entry name" value="AAA+_ATPase"/>
</dbReference>
<dbReference type="Gene3D" id="3.40.50.410">
    <property type="entry name" value="von Willebrand factor, type A domain"/>
    <property type="match status" value="1"/>
</dbReference>
<dbReference type="NCBIfam" id="NF041121">
    <property type="entry name" value="SAV_2336_NTERM"/>
    <property type="match status" value="1"/>
</dbReference>
<gene>
    <name evidence="8" type="ORF">DFJ69_2940</name>
</gene>
<dbReference type="SUPFAM" id="SSF88946">
    <property type="entry name" value="Sigma2 domain of RNA polymerase sigma factors"/>
    <property type="match status" value="1"/>
</dbReference>
<evidence type="ECO:0000256" key="3">
    <source>
        <dbReference type="ARBA" id="ARBA00023082"/>
    </source>
</evidence>
<keyword evidence="2" id="KW-0805">Transcription regulation</keyword>
<dbReference type="InterPro" id="IPR036388">
    <property type="entry name" value="WH-like_DNA-bd_sf"/>
</dbReference>
<name>A0A3D9SNK9_9ACTN</name>
<protein>
    <submittedName>
        <fullName evidence="8">RNA polymerase sigma factor (Sigma-70 family)</fullName>
    </submittedName>
</protein>
<keyword evidence="3" id="KW-0731">Sigma factor</keyword>
<evidence type="ECO:0000256" key="2">
    <source>
        <dbReference type="ARBA" id="ARBA00023015"/>
    </source>
</evidence>
<dbReference type="OrthoDB" id="4495511at2"/>
<evidence type="ECO:0000256" key="5">
    <source>
        <dbReference type="ARBA" id="ARBA00023163"/>
    </source>
</evidence>
<dbReference type="SUPFAM" id="SSF52540">
    <property type="entry name" value="P-loop containing nucleoside triphosphate hydrolases"/>
    <property type="match status" value="1"/>
</dbReference>
<dbReference type="InterPro" id="IPR039425">
    <property type="entry name" value="RNA_pol_sigma-70-like"/>
</dbReference>
<dbReference type="NCBIfam" id="TIGR02937">
    <property type="entry name" value="sigma70-ECF"/>
    <property type="match status" value="1"/>
</dbReference>
<dbReference type="InterPro" id="IPR007627">
    <property type="entry name" value="RNA_pol_sigma70_r2"/>
</dbReference>
<feature type="domain" description="VWFA" evidence="7">
    <location>
        <begin position="534"/>
        <end position="718"/>
    </location>
</feature>
<keyword evidence="9" id="KW-1185">Reference proteome</keyword>
<dbReference type="SMART" id="SM00382">
    <property type="entry name" value="AAA"/>
    <property type="match status" value="1"/>
</dbReference>
<dbReference type="Pfam" id="PF08281">
    <property type="entry name" value="Sigma70_r4_2"/>
    <property type="match status" value="1"/>
</dbReference>
<dbReference type="InterPro" id="IPR013249">
    <property type="entry name" value="RNA_pol_sigma70_r4_t2"/>
</dbReference>
<accession>A0A3D9SNK9</accession>
<dbReference type="RefSeq" id="WP_116022961.1">
    <property type="nucleotide sequence ID" value="NZ_QTTT01000001.1"/>
</dbReference>
<dbReference type="GO" id="GO:0003677">
    <property type="term" value="F:DNA binding"/>
    <property type="evidence" value="ECO:0007669"/>
    <property type="project" value="UniProtKB-KW"/>
</dbReference>
<dbReference type="Pfam" id="PF04542">
    <property type="entry name" value="Sigma70_r2"/>
    <property type="match status" value="1"/>
</dbReference>
<dbReference type="Gene3D" id="3.40.50.300">
    <property type="entry name" value="P-loop containing nucleotide triphosphate hydrolases"/>
    <property type="match status" value="1"/>
</dbReference>
<dbReference type="InterPro" id="IPR002035">
    <property type="entry name" value="VWF_A"/>
</dbReference>
<dbReference type="GO" id="GO:0006352">
    <property type="term" value="P:DNA-templated transcription initiation"/>
    <property type="evidence" value="ECO:0007669"/>
    <property type="project" value="InterPro"/>
</dbReference>
<dbReference type="SMART" id="SM00327">
    <property type="entry name" value="VWA"/>
    <property type="match status" value="1"/>
</dbReference>
<dbReference type="PROSITE" id="PS50234">
    <property type="entry name" value="VWFA"/>
    <property type="match status" value="1"/>
</dbReference>
<evidence type="ECO:0000256" key="1">
    <source>
        <dbReference type="ARBA" id="ARBA00010641"/>
    </source>
</evidence>
<keyword evidence="4" id="KW-0238">DNA-binding</keyword>
<dbReference type="SUPFAM" id="SSF88659">
    <property type="entry name" value="Sigma3 and sigma4 domains of RNA polymerase sigma factors"/>
    <property type="match status" value="1"/>
</dbReference>
<reference evidence="8 9" key="1">
    <citation type="submission" date="2018-08" db="EMBL/GenBank/DDBJ databases">
        <title>Sequencing the genomes of 1000 actinobacteria strains.</title>
        <authorList>
            <person name="Klenk H.-P."/>
        </authorList>
    </citation>
    <scope>NUCLEOTIDE SEQUENCE [LARGE SCALE GENOMIC DNA]</scope>
    <source>
        <strain evidence="8 9">DSM 43927</strain>
    </source>
</reference>
<dbReference type="InterPro" id="IPR014284">
    <property type="entry name" value="RNA_pol_sigma-70_dom"/>
</dbReference>
<feature type="region of interest" description="Disordered" evidence="6">
    <location>
        <begin position="27"/>
        <end position="92"/>
    </location>
</feature>
<dbReference type="Pfam" id="PF00092">
    <property type="entry name" value="VWA"/>
    <property type="match status" value="1"/>
</dbReference>
<dbReference type="InterPro" id="IPR013324">
    <property type="entry name" value="RNA_pol_sigma_r3/r4-like"/>
</dbReference>
<evidence type="ECO:0000256" key="6">
    <source>
        <dbReference type="SAM" id="MobiDB-lite"/>
    </source>
</evidence>
<proteinExistence type="inferred from homology"/>
<dbReference type="InterPro" id="IPR027417">
    <property type="entry name" value="P-loop_NTPase"/>
</dbReference>
<dbReference type="GO" id="GO:0016987">
    <property type="term" value="F:sigma factor activity"/>
    <property type="evidence" value="ECO:0007669"/>
    <property type="project" value="UniProtKB-KW"/>
</dbReference>
<dbReference type="Gene3D" id="1.10.10.10">
    <property type="entry name" value="Winged helix-like DNA-binding domain superfamily/Winged helix DNA-binding domain"/>
    <property type="match status" value="1"/>
</dbReference>
<dbReference type="Gene3D" id="1.10.1740.10">
    <property type="match status" value="1"/>
</dbReference>
<sequence>MTTERFGEVLARAGLDLTPRELAETLWLAHHLDDGERPEPTPPEAPPPPPRRRPPDAPAEPPGRRPLGLPAERRVAEPEVAAEPRQPVREHRTTARPVLAPTAPMLGDVPALQRALRPLKRRVPSRAAIVVNEDATAEHIADQRPPLRHWVPVMEPPAERWLGLTIVADTGPSMELWRPLVRELRTAFAQVGAFRDLRLWWLAAGDGRVGLRTSPVGRGPLRDAASLVDPSGRTAVLVLSDCSGAHWWDGTAGRAVHAWARRGPTAILQPLPERLWSRTAAPAEPGTARLARPAAPNTVLGFEPYEGAADPLPGDLPVPVLELSASWLADWARLVSGAGGDGVACEVTQVSEHARPLALPVRAERELTGRDRVRRFQATASREAIELAAHLAVSVPSVPVMRLIQAATATTPQPSHMAEVMLSGLLRPDASHPGLYEFIDDAQRALLEALPRSRSLHTRRLLDRVSAQIESLAGTAAETFRAYLPAAHGTDGTTMGAPIALVSEEAARILDRRTPPVRVAVAPETVAVGAPVAPFYLVCDESASMASEGGIDTVNAALRELHEEISRHPVVAEKTRFGLIGFSNDAHVRLPLSDLGAVTSMPTLTASGATAYGRVFALLRETITRDVAALKAESRRVMRPAVFLLTAGMPTDGYGWTDAYRQLTDPGWASRPHIVAFGINTANTANTAIIRQVATIQGFIADGSLRPAEAISEFVRALTRSVIDSGPSIGPQGGTLSLPQDGVRGFNAIATEHVGEPSTADYRAAMVEWLEFQLARRLPRLAERRPDFDDVFVDRLVEDPTGTSMHLPRALFTAGANVLTVEGPAGVGKSTLLLETARFICREPDDHGRPIVVFRSMDALAALVSRNPQIDLADALAATAPKSRGARVSANWFADHLRGGRCVVLIDDIDRHPELVSRWLVPHCTAYANNDFVLAGRAVHRLMEIAFRLILPPFDREQLKDLTERWFENVVPGGRVGRALVNRLTRARSAEIRSAPALVPLLVQAHEVHGNVPDDRVGMYSVLCETNLSSRSILIDPVAQVVDSRRGRRVLGKLALEMLAGKLSHVPVRMAADLVADEMETTGESHLVARGYLSSIADESCLIREDEVGNLAFTHHSLRDYLASTMFVEGAGSEPLLDHVGDPEWHGTILFYAEHATVNALIEADVNALRTACTDDGGPEALALLDELSRLSPVPPIHPFINAQRRQEADDLLMRRVRQGDSETLGTLIQQHAATLHHTALELLGDEQEAEDAVQDTALNAVRQVGRWEPGTPVTSWLSAILVDVCGDRLQRRWAGRPESMRPHDNVIGLANTFEGPSSSEEPDTSLDVQAALQRLTHEERTAVVLVHMMGYSPEDAASVLGIRPRRLRSRIKSAHNRLGPLLEHLRNTLRDP</sequence>
<dbReference type="InterPro" id="IPR013325">
    <property type="entry name" value="RNA_pol_sigma_r2"/>
</dbReference>
<dbReference type="PANTHER" id="PTHR43133:SF50">
    <property type="entry name" value="ECF RNA POLYMERASE SIGMA FACTOR SIGM"/>
    <property type="match status" value="1"/>
</dbReference>